<accession>A0A6S6WLV4</accession>
<dbReference type="InterPro" id="IPR017745">
    <property type="entry name" value="BcsE"/>
</dbReference>
<evidence type="ECO:0008006" key="3">
    <source>
        <dbReference type="Google" id="ProtNLM"/>
    </source>
</evidence>
<dbReference type="GO" id="GO:0035438">
    <property type="term" value="F:cyclic-di-GMP binding"/>
    <property type="evidence" value="ECO:0007669"/>
    <property type="project" value="InterPro"/>
</dbReference>
<name>A0A6S6WLV4_9GAMM</name>
<organism evidence="1 2">
    <name type="scientific">Pseudidiomarina piscicola</name>
    <dbReference type="NCBI Taxonomy" id="2614830"/>
    <lineage>
        <taxon>Bacteria</taxon>
        <taxon>Pseudomonadati</taxon>
        <taxon>Pseudomonadota</taxon>
        <taxon>Gammaproteobacteria</taxon>
        <taxon>Alteromonadales</taxon>
        <taxon>Idiomarinaceae</taxon>
        <taxon>Pseudidiomarina</taxon>
    </lineage>
</organism>
<dbReference type="EMBL" id="CADCXY010000001">
    <property type="protein sequence ID" value="CAB0150159.1"/>
    <property type="molecule type" value="Genomic_DNA"/>
</dbReference>
<evidence type="ECO:0000313" key="1">
    <source>
        <dbReference type="EMBL" id="CAB0150159.1"/>
    </source>
</evidence>
<keyword evidence="2" id="KW-1185">Reference proteome</keyword>
<reference evidence="1 2" key="1">
    <citation type="submission" date="2020-02" db="EMBL/GenBank/DDBJ databases">
        <authorList>
            <person name="Rodrigo-Torres L."/>
            <person name="Arahal R. D."/>
            <person name="Lucena T."/>
        </authorList>
    </citation>
    <scope>NUCLEOTIDE SEQUENCE [LARGE SCALE GENOMIC DNA]</scope>
    <source>
        <strain evidence="1 2">CECT 9734</strain>
    </source>
</reference>
<dbReference type="RefSeq" id="WP_173919730.1">
    <property type="nucleotide sequence ID" value="NZ_CADCXY010000001.1"/>
</dbReference>
<dbReference type="Proteomes" id="UP000481517">
    <property type="component" value="Unassembled WGS sequence"/>
</dbReference>
<dbReference type="AlphaFoldDB" id="A0A6S6WLV4"/>
<proteinExistence type="predicted"/>
<evidence type="ECO:0000313" key="2">
    <source>
        <dbReference type="Proteomes" id="UP000481517"/>
    </source>
</evidence>
<sequence length="513" mass="58551">MIKQEHLIKDLEAPLPPLLSGHIYTFYSGHTRLLKELIAHYSAQTTSCYLCDSSVPVDERLLSSTTCANAMEVKQRHRYHGSQFLAALSSLSQRTNFIVIHLTAEQTAFHQFLLYDPQLIALENWAAEHGKVICLAVSGIDTTKDTQEWITTNENHFQSLTRLDKTPSGLMLTVHYWFYRGKVINRSLPLEIGADGAWALDKNKQVDSSTTELKHENAPVYFISSAVTGREITPAGWRSLSHESEAHTLVDPNSDDIILLAFYRGQDVSALMRTVFELRQHFGNYIRIFIRELDQSVRHTDEQLLLQSGATLILPLNLRFSQVISLIRSSSGWRFPHKLAADFAQIEQRYIPSDLEGYRTCEDFIRDAYKLVELTQKKQVEFSYTIAKPAPGLKLVDILMRFKHRREGDLITNCGDEIHIFLFGCREQDVQPTLEYLFGAPVANLFDSDVHVNTAKLALRKLENLAEQPPSRDYSVELELAKQTLSTDEKEQYRRMFPTDFAPLSSIDSKQEP</sequence>
<dbReference type="Pfam" id="PF10995">
    <property type="entry name" value="CBP_BcsE"/>
    <property type="match status" value="1"/>
</dbReference>
<gene>
    <name evidence="1" type="ORF">PSI9734_00726</name>
</gene>
<protein>
    <recommendedName>
        <fullName evidence="3">Cellulose biosynthesis protein BcsE</fullName>
    </recommendedName>
</protein>